<feature type="signal peptide" evidence="1">
    <location>
        <begin position="1"/>
        <end position="33"/>
    </location>
</feature>
<gene>
    <name evidence="2" type="ORF">S2091_2803</name>
</gene>
<dbReference type="AlphaFoldDB" id="A0A2S9GXJ3"/>
<dbReference type="Proteomes" id="UP000237839">
    <property type="component" value="Unassembled WGS sequence"/>
</dbReference>
<feature type="chain" id="PRO_5015728489" description="Erythromycin esterase" evidence="1">
    <location>
        <begin position="34"/>
        <end position="445"/>
    </location>
</feature>
<accession>A0A2S9GXJ3</accession>
<name>A0A2S9GXJ3_9BURK</name>
<reference evidence="2 3" key="1">
    <citation type="submission" date="2018-02" db="EMBL/GenBank/DDBJ databases">
        <title>Solimicrobium silvestre gen. nov., sp. nov., isolated from alpine forest soil.</title>
        <authorList>
            <person name="Margesin R."/>
            <person name="Albuquerque L."/>
            <person name="Zhang D.-C."/>
            <person name="Froufe H.J.C."/>
            <person name="Severino R."/>
            <person name="Roxo I."/>
            <person name="Egas C."/>
            <person name="Da Costa M.S."/>
        </authorList>
    </citation>
    <scope>NUCLEOTIDE SEQUENCE [LARGE SCALE GENOMIC DNA]</scope>
    <source>
        <strain evidence="2 3">S20-91</strain>
    </source>
</reference>
<keyword evidence="3" id="KW-1185">Reference proteome</keyword>
<dbReference type="EMBL" id="PUGF01000013">
    <property type="protein sequence ID" value="PRC92428.1"/>
    <property type="molecule type" value="Genomic_DNA"/>
</dbReference>
<keyword evidence="1" id="KW-0732">Signal</keyword>
<evidence type="ECO:0008006" key="4">
    <source>
        <dbReference type="Google" id="ProtNLM"/>
    </source>
</evidence>
<evidence type="ECO:0000313" key="2">
    <source>
        <dbReference type="EMBL" id="PRC92428.1"/>
    </source>
</evidence>
<sequence>MQFFQTLPKTTQYLRCVASLLFLMLTSISITHAESMPDTPLQVSPKTDRLKDLNKSIKYAEDINASKTLDDRQKYFIVSQNFESVASDESMIGDVFGAMNQYGKYNKYLEERELKKSNSRSNLNSRETSVTEDIQHQIQEATVQDAIEVIVNEAKHRQIVILNEAHHVPMHRAFAMLLARELKKIGYDYLACEAFTNLGSTPPLAKGYVSEDSGIYTRESMYADFLREAIQSHWKFISYEPTERAREYYMAKNLVDRIFKQNPKAKVFIYVGYAHGNKLPKSEDENDRSMMAAQLQKMTGINPLTIDQTTLFQQYVNKIQIAAYNEAVKSHQIEKPSVLITPQNTYLKLGHNFLSGEAYDIQVIYPTYENNPETGRASWLESMAGLNPENIPSKLIPKKGKRLIYAYSSKEPADAVPVDVVLVEAGKPIPKLMLPKGNFRYAFED</sequence>
<comment type="caution">
    <text evidence="2">The sequence shown here is derived from an EMBL/GenBank/DDBJ whole genome shotgun (WGS) entry which is preliminary data.</text>
</comment>
<organism evidence="2 3">
    <name type="scientific">Solimicrobium silvestre</name>
    <dbReference type="NCBI Taxonomy" id="2099400"/>
    <lineage>
        <taxon>Bacteria</taxon>
        <taxon>Pseudomonadati</taxon>
        <taxon>Pseudomonadota</taxon>
        <taxon>Betaproteobacteria</taxon>
        <taxon>Burkholderiales</taxon>
        <taxon>Oxalobacteraceae</taxon>
        <taxon>Solimicrobium</taxon>
    </lineage>
</organism>
<evidence type="ECO:0000313" key="3">
    <source>
        <dbReference type="Proteomes" id="UP000237839"/>
    </source>
</evidence>
<evidence type="ECO:0000256" key="1">
    <source>
        <dbReference type="SAM" id="SignalP"/>
    </source>
</evidence>
<protein>
    <recommendedName>
        <fullName evidence="4">Erythromycin esterase</fullName>
    </recommendedName>
</protein>
<proteinExistence type="predicted"/>